<dbReference type="PANTHER" id="PTHR43542:SF1">
    <property type="entry name" value="METHYLTRANSFERASE"/>
    <property type="match status" value="1"/>
</dbReference>
<gene>
    <name evidence="3" type="ORF">C8D82_103190</name>
</gene>
<sequence>MQIIAGIARNIVLNVPAGLEVRPTAARSRKALFDSLGDFSGCNVLDLFSGSGALALEAASRGAAAITMVELEPRHLRVIGENLARVQKAGVQCKANLLNCSALEPRRYSIPAGSPDLILADPPYPRSAEFFGRLMRDEFFRMHFASARLVWELPDTPGAVGLFLEASGPAEMEIRKFGSTSFLLGKVRP</sequence>
<dbReference type="GO" id="GO:0003676">
    <property type="term" value="F:nucleic acid binding"/>
    <property type="evidence" value="ECO:0007669"/>
    <property type="project" value="InterPro"/>
</dbReference>
<evidence type="ECO:0000313" key="4">
    <source>
        <dbReference type="Proteomes" id="UP000245959"/>
    </source>
</evidence>
<evidence type="ECO:0000256" key="2">
    <source>
        <dbReference type="ARBA" id="ARBA00022679"/>
    </source>
</evidence>
<keyword evidence="1 3" id="KW-0489">Methyltransferase</keyword>
<dbReference type="OrthoDB" id="9803017at2"/>
<comment type="caution">
    <text evidence="3">The sequence shown here is derived from an EMBL/GenBank/DDBJ whole genome shotgun (WGS) entry which is preliminary data.</text>
</comment>
<dbReference type="AlphaFoldDB" id="A0A2U1B9D3"/>
<reference evidence="3 4" key="1">
    <citation type="submission" date="2018-04" db="EMBL/GenBank/DDBJ databases">
        <title>Genomic Encyclopedia of Type Strains, Phase IV (KMG-IV): sequencing the most valuable type-strain genomes for metagenomic binning, comparative biology and taxonomic classification.</title>
        <authorList>
            <person name="Goeker M."/>
        </authorList>
    </citation>
    <scope>NUCLEOTIDE SEQUENCE [LARGE SCALE GENOMIC DNA]</scope>
    <source>
        <strain evidence="3 4">DSM 14823</strain>
    </source>
</reference>
<proteinExistence type="predicted"/>
<dbReference type="SUPFAM" id="SSF53335">
    <property type="entry name" value="S-adenosyl-L-methionine-dependent methyltransferases"/>
    <property type="match status" value="1"/>
</dbReference>
<dbReference type="PANTHER" id="PTHR43542">
    <property type="entry name" value="METHYLTRANSFERASE"/>
    <property type="match status" value="1"/>
</dbReference>
<keyword evidence="2 3" id="KW-0808">Transferase</keyword>
<accession>A0A2U1B9D3</accession>
<dbReference type="Proteomes" id="UP000245959">
    <property type="component" value="Unassembled WGS sequence"/>
</dbReference>
<organism evidence="3 4">
    <name type="scientific">Victivallis vadensis</name>
    <dbReference type="NCBI Taxonomy" id="172901"/>
    <lineage>
        <taxon>Bacteria</taxon>
        <taxon>Pseudomonadati</taxon>
        <taxon>Lentisphaerota</taxon>
        <taxon>Lentisphaeria</taxon>
        <taxon>Victivallales</taxon>
        <taxon>Victivallaceae</taxon>
        <taxon>Victivallis</taxon>
    </lineage>
</organism>
<name>A0A2U1B9D3_9BACT</name>
<protein>
    <submittedName>
        <fullName evidence="3">16S rRNA (Guanine(966)-N(2))-methyltransferase RsmD</fullName>
    </submittedName>
</protein>
<dbReference type="Pfam" id="PF03602">
    <property type="entry name" value="Cons_hypoth95"/>
    <property type="match status" value="1"/>
</dbReference>
<dbReference type="GO" id="GO:0008168">
    <property type="term" value="F:methyltransferase activity"/>
    <property type="evidence" value="ECO:0007669"/>
    <property type="project" value="UniProtKB-KW"/>
</dbReference>
<dbReference type="RefSeq" id="WP_116882842.1">
    <property type="nucleotide sequence ID" value="NZ_CABMMC010000070.1"/>
</dbReference>
<dbReference type="InterPro" id="IPR029063">
    <property type="entry name" value="SAM-dependent_MTases_sf"/>
</dbReference>
<dbReference type="InterPro" id="IPR002052">
    <property type="entry name" value="DNA_methylase_N6_adenine_CS"/>
</dbReference>
<dbReference type="GO" id="GO:0031167">
    <property type="term" value="P:rRNA methylation"/>
    <property type="evidence" value="ECO:0007669"/>
    <property type="project" value="InterPro"/>
</dbReference>
<dbReference type="InterPro" id="IPR004398">
    <property type="entry name" value="RNA_MeTrfase_RsmD"/>
</dbReference>
<evidence type="ECO:0000256" key="1">
    <source>
        <dbReference type="ARBA" id="ARBA00022603"/>
    </source>
</evidence>
<keyword evidence="4" id="KW-1185">Reference proteome</keyword>
<dbReference type="GeneID" id="78294169"/>
<dbReference type="Gene3D" id="3.40.50.150">
    <property type="entry name" value="Vaccinia Virus protein VP39"/>
    <property type="match status" value="1"/>
</dbReference>
<dbReference type="PROSITE" id="PS00092">
    <property type="entry name" value="N6_MTASE"/>
    <property type="match status" value="1"/>
</dbReference>
<dbReference type="EMBL" id="QEKH01000003">
    <property type="protein sequence ID" value="PVY45275.1"/>
    <property type="molecule type" value="Genomic_DNA"/>
</dbReference>
<evidence type="ECO:0000313" key="3">
    <source>
        <dbReference type="EMBL" id="PVY45275.1"/>
    </source>
</evidence>
<dbReference type="CDD" id="cd02440">
    <property type="entry name" value="AdoMet_MTases"/>
    <property type="match status" value="1"/>
</dbReference>